<dbReference type="GO" id="GO:0140587">
    <property type="term" value="F:chromatin loop anchoring activity"/>
    <property type="evidence" value="ECO:0007669"/>
    <property type="project" value="UniProtKB-ARBA"/>
</dbReference>
<dbReference type="GO" id="GO:1990414">
    <property type="term" value="P:replication-born double-strand break repair via sister chromatid exchange"/>
    <property type="evidence" value="ECO:0007669"/>
    <property type="project" value="TreeGrafter"/>
</dbReference>
<feature type="compositionally biased region" description="Polar residues" evidence="13">
    <location>
        <begin position="201"/>
        <end position="212"/>
    </location>
</feature>
<dbReference type="GO" id="GO:0090694">
    <property type="term" value="C:Scc2-Scc4 cohesin loading complex"/>
    <property type="evidence" value="ECO:0007669"/>
    <property type="project" value="TreeGrafter"/>
</dbReference>
<feature type="compositionally biased region" description="Acidic residues" evidence="13">
    <location>
        <begin position="2057"/>
        <end position="2067"/>
    </location>
</feature>
<evidence type="ECO:0000256" key="9">
    <source>
        <dbReference type="ARBA" id="ARBA00023306"/>
    </source>
</evidence>
<feature type="compositionally biased region" description="Basic and acidic residues" evidence="13">
    <location>
        <begin position="608"/>
        <end position="617"/>
    </location>
</feature>
<dbReference type="Ensembl" id="ENSOMYT00000011340.2">
    <property type="protein sequence ID" value="ENSOMYP00000010255.2"/>
    <property type="gene ID" value="ENSOMYG00000004902.2"/>
</dbReference>
<evidence type="ECO:0000259" key="14">
    <source>
        <dbReference type="Pfam" id="PF12830"/>
    </source>
</evidence>
<keyword evidence="4 11" id="KW-0677">Repeat</keyword>
<evidence type="ECO:0000256" key="10">
    <source>
        <dbReference type="ARBA" id="ARBA00053055"/>
    </source>
</evidence>
<dbReference type="InterPro" id="IPR033031">
    <property type="entry name" value="Scc2/Nipped-B"/>
</dbReference>
<dbReference type="PANTHER" id="PTHR21704:SF18">
    <property type="entry name" value="NIPPED-B-LIKE PROTEIN"/>
    <property type="match status" value="1"/>
</dbReference>
<sequence length="2357" mass="265474">MNGDMPHVPITTLAGIASLTDLLNQLPLPSPLPATTTKSLLYNGRIAEEVNCLLACRDENLVSQLAHGLNQVSTEHIELKDNLGSDEPEGDVPALLQTVLSRNPGIFREKSTHTLKATLFYVMQQPMVQQYKPIQNSMHGSPAQSANFQQASMSPNPSSRGFVSPQSSSGSRFIPQQNSPVPSPYTPQSPAGFMQYPHPPSYNQHQQIQQASPMVPGGMRNIHETGSRPPLILQSPPPYMSPREGPPDLLLESPDQRKKQKKKLVGKEDKDAYDIVTSPSKDTTKLTLSLSRVKSEEVEDPSGELLPGPLSSPFDEAELDALAEIERIERESASERERCSKEVQDKDKPLKKRKQDSFPLEPGAGGTAGTTGAPGSGGGGNAGKLIPQEATAAGNGASRPALMVSIDLQQAGRADGQLDPCMAAPIPALEAQRWPEEPAEGPAAEGSDTAGVHRHDGKQDRRGFDPSGKSGEFPAYLLGGQGSGGLKNFVIPKMKRDGGAVDVAEGWGQPRVKLERLGVRGLVDHISKRPKPVVVLQKLSFDEVQRIIRVKDRHGSKSGKNRFLSGKSGKGGLDQSVLEELPPELLAEMESTMPLCERVKMNKRKRSTVKEKPKYTEVDSDDDSNGESARKRQRKNRGDKAWEYEPERERRGSGDHRRSKGFQEGCRGSNSCYRDSSDEESPPPSMSDIARQMKKKENQKKRKAYEPKLTHQELMDSSTFKRFSSSVDNILENLEDVDFTQMDDDEIPQELLLGKQQLNELGSESAKIKAMGITCRIPSDKLVKVLNILEKNIQDGARLSTLMSHDNDEDEEKLWRDLIMERVTKSADACLTALNIMTSAHMPKAVYMEDVIERVLQYTKFHLQNTLYPQYDPVYRVDPHGGGLLSSKAKRAKCSTHKQRVIVMLYNKVCDMVSNISELLEIQLLTDTTILQVISSMGITPFFVESVSELQLCAIKLVTAVFSRYEKHRQLILEEIFTSLARLPTSKRSLRNFRLNSSDRDGEPMYIQMVTALVLQLIQCVVHLPNDRDGMEDEYDSKVDQDLLITNNYETAMRTAQNFLSVFLKKCGSKQGSEEDYRPLFENFVQDLLSTVNKPEWPAAELLLSLLGRLLVHQFSNKQTEMTLRVASLDYLGTVAARLRKDAVTSKMDQRSIDRILKETQGDDETQQLQKALLDYMEENTETDPSLLFARKFYIAQWFRDTTIETEKTMKSQKRDREEDSSDGPGHHAKDIETIGEVMQRAEARKKFLRKIIKTVPSHFTTLRMNSDTVDYDDSCLIVRYLASMRPFAQSFDIYLTQILRVLGESAIAVRTKAMKCLSEVVSVDPSILSRLDMQRGVHGRLMDNSTSVREAAVELLGRFVLSRPQLTEQYYDMLIERILDTGISVRKRVIKILRDICLEQPTFNKITEMCVRMIRRVNDEEGIKKLVNETFQKLWFTPTPAHDKDTMTRKILNITDVVTACKDTGYDWFEQLLQNLLKVEEDAAYKPAQKACVQLVDNLVEHILKYEESLTESKGVNSTRLVSCITTLFLFSKIRAQLIVKHAMTMQPYLTTKCNNASDFMVICNVAKILELVIPLLEHPSETFLTTIEEDLMKLIIKYGMTVVQHCVSCLGAVVNKVTHNYKFVWSCFNRYYGALTKLKTQHQEDPNSTALAANKPALLRSLFTVGALCRHFEFDMEEFKGITKVVIKEKVLELLLYFTKHEDEEVKTKAIIGLGFLVIMHPSQMFSPEVKTLYNGILADRSTSVNLKIQVLKNLQTYLQEEDSRMQEADQQWKKLSKQEDLKEMGDISSGMSSSIMQLYLKQVLEAFFHTQSSVRHFALNVIALTLNQGLIHPVQCVPYLIAMGTDPEPSMRNKADQQLVEIDKKYTGFIHMKAVAGMKMSYQVQQAIMASRKSIIRGFRHDETTSALCAHLFSMVRGNRQHRRAFLISLLNLFDDSSKTEVNMLLFIADNLACFPYQSQEEPLFIMHHIDITLSVSGSNLLQTFKESLLKEPRRREPKVRKERQSKNGSGGEEDEDKEICDSPGSDENSNPDDDDEVVRRPKKSKRPVAVEEPSSESDLDLEDLDVEDVDRVMRRLPENATSLLDFANASQGILLLLVLKQHLKNLYSFSDSKIQKYSPTESAKVYDKAVNRKTNVHFKPRQTIDFLSNNWANVVFTHDIKTRIVKQYLDFKTLMEHLDPDEEDEEGEAAQASANIRNKAISALLGGAGHGHLAPVEYDEDDESEEDERNPGVRPTSSRRARRSGDPGNLNESLDSMDVIAIHCPKHKDRPQLARVIQKISTGYSVHWMSGSYSGPWADAKKRDGRKTVPWVDTIKESDIIYKKIALTSNHKLSNKMAQTLRSLYAAKEGTSS</sequence>
<feature type="compositionally biased region" description="Basic and acidic residues" evidence="13">
    <location>
        <begin position="327"/>
        <end position="348"/>
    </location>
</feature>
<dbReference type="GeneTree" id="ENSGT00390000010427"/>
<feature type="region of interest" description="Disordered" evidence="13">
    <location>
        <begin position="135"/>
        <end position="314"/>
    </location>
</feature>
<feature type="compositionally biased region" description="Polar residues" evidence="13">
    <location>
        <begin position="135"/>
        <end position="180"/>
    </location>
</feature>
<comment type="subcellular location">
    <subcellularLocation>
        <location evidence="1 11">Nucleus</location>
    </subcellularLocation>
</comment>
<reference evidence="15" key="2">
    <citation type="submission" date="2025-08" db="UniProtKB">
        <authorList>
            <consortium name="Ensembl"/>
        </authorList>
    </citation>
    <scope>IDENTIFICATION</scope>
</reference>
<feature type="compositionally biased region" description="Polar residues" evidence="13">
    <location>
        <begin position="277"/>
        <end position="292"/>
    </location>
</feature>
<keyword evidence="9 11" id="KW-0131">Cell cycle</keyword>
<feature type="compositionally biased region" description="Basic residues" evidence="13">
    <location>
        <begin position="692"/>
        <end position="703"/>
    </location>
</feature>
<dbReference type="GO" id="GO:0034087">
    <property type="term" value="P:establishment of mitotic sister chromatid cohesion"/>
    <property type="evidence" value="ECO:0007669"/>
    <property type="project" value="TreeGrafter"/>
</dbReference>
<feature type="region of interest" description="Disordered" evidence="13">
    <location>
        <begin position="430"/>
        <end position="483"/>
    </location>
</feature>
<comment type="similarity">
    <text evidence="2 11">Belongs to the SCC2/Nipped-B family.</text>
</comment>
<reference evidence="15" key="1">
    <citation type="submission" date="2020-07" db="EMBL/GenBank/DDBJ databases">
        <title>A long reads based de novo assembly of the rainbow trout Arlee double haploid line genome.</title>
        <authorList>
            <person name="Gao G."/>
            <person name="Palti Y."/>
        </authorList>
    </citation>
    <scope>NUCLEOTIDE SEQUENCE [LARGE SCALE GENOMIC DNA]</scope>
</reference>
<feature type="coiled-coil region" evidence="12">
    <location>
        <begin position="1754"/>
        <end position="1781"/>
    </location>
</feature>
<feature type="compositionally biased region" description="Basic and acidic residues" evidence="13">
    <location>
        <begin position="1207"/>
        <end position="1218"/>
    </location>
</feature>
<protein>
    <recommendedName>
        <fullName evidence="11">Nipped-B protein</fullName>
    </recommendedName>
</protein>
<feature type="region of interest" description="Disordered" evidence="13">
    <location>
        <begin position="1995"/>
        <end position="2067"/>
    </location>
</feature>
<evidence type="ECO:0000313" key="15">
    <source>
        <dbReference type="Ensembl" id="ENSOMYP00000010255.2"/>
    </source>
</evidence>
<reference evidence="15" key="3">
    <citation type="submission" date="2025-09" db="UniProtKB">
        <authorList>
            <consortium name="Ensembl"/>
        </authorList>
    </citation>
    <scope>IDENTIFICATION</scope>
</reference>
<dbReference type="GO" id="GO:0071169">
    <property type="term" value="P:establishment of protein localization to chromatin"/>
    <property type="evidence" value="ECO:0007669"/>
    <property type="project" value="TreeGrafter"/>
</dbReference>
<evidence type="ECO:0000313" key="16">
    <source>
        <dbReference type="Proteomes" id="UP000694395"/>
    </source>
</evidence>
<evidence type="ECO:0000256" key="8">
    <source>
        <dbReference type="ARBA" id="ARBA00023242"/>
    </source>
</evidence>
<evidence type="ECO:0000256" key="7">
    <source>
        <dbReference type="ARBA" id="ARBA00023163"/>
    </source>
</evidence>
<keyword evidence="5" id="KW-0805">Transcription regulation</keyword>
<feature type="compositionally biased region" description="Acidic residues" evidence="13">
    <location>
        <begin position="2221"/>
        <end position="2232"/>
    </location>
</feature>
<dbReference type="GO" id="GO:0140588">
    <property type="term" value="P:chromatin looping"/>
    <property type="evidence" value="ECO:0007669"/>
    <property type="project" value="InterPro"/>
</dbReference>
<feature type="compositionally biased region" description="Basic and acidic residues" evidence="13">
    <location>
        <begin position="451"/>
        <end position="464"/>
    </location>
</feature>
<dbReference type="GO" id="GO:0048703">
    <property type="term" value="P:embryonic viscerocranium morphogenesis"/>
    <property type="evidence" value="ECO:0007669"/>
    <property type="project" value="TreeGrafter"/>
</dbReference>
<name>A0A8C7NNU5_ONCMY</name>
<dbReference type="Proteomes" id="UP000694395">
    <property type="component" value="Chromosome 6"/>
</dbReference>
<evidence type="ECO:0000256" key="6">
    <source>
        <dbReference type="ARBA" id="ARBA00023159"/>
    </source>
</evidence>
<keyword evidence="7" id="KW-0804">Transcription</keyword>
<dbReference type="InterPro" id="IPR026003">
    <property type="entry name" value="Cohesin_HEAT"/>
</dbReference>
<evidence type="ECO:0000256" key="13">
    <source>
        <dbReference type="SAM" id="MobiDB-lite"/>
    </source>
</evidence>
<evidence type="ECO:0000256" key="5">
    <source>
        <dbReference type="ARBA" id="ARBA00023015"/>
    </source>
</evidence>
<dbReference type="Pfam" id="PF12765">
    <property type="entry name" value="Cohesin_HEAT"/>
    <property type="match status" value="1"/>
</dbReference>
<keyword evidence="8 11" id="KW-0539">Nucleus</keyword>
<keyword evidence="3" id="KW-0217">Developmental protein</keyword>
<dbReference type="GO" id="GO:0003146">
    <property type="term" value="P:heart jogging"/>
    <property type="evidence" value="ECO:0007669"/>
    <property type="project" value="UniProtKB-ARBA"/>
</dbReference>
<feature type="region of interest" description="Disordered" evidence="13">
    <location>
        <begin position="603"/>
        <end position="706"/>
    </location>
</feature>
<feature type="compositionally biased region" description="Basic and acidic residues" evidence="13">
    <location>
        <begin position="636"/>
        <end position="656"/>
    </location>
</feature>
<comment type="function">
    <text evidence="10">May play a structural role in chromatin. Involved in sister chromatid cohesion, possibly by facilitating the cohesin complex loading. Transcription factor, which may promote cortical neuron migration during brain development by regulating the transcription of crucial genes in this process.</text>
</comment>
<dbReference type="InterPro" id="IPR011989">
    <property type="entry name" value="ARM-like"/>
</dbReference>
<dbReference type="GO" id="GO:0010468">
    <property type="term" value="P:regulation of gene expression"/>
    <property type="evidence" value="ECO:0007669"/>
    <property type="project" value="InterPro"/>
</dbReference>
<evidence type="ECO:0000256" key="3">
    <source>
        <dbReference type="ARBA" id="ARBA00022473"/>
    </source>
</evidence>
<evidence type="ECO:0000256" key="1">
    <source>
        <dbReference type="ARBA" id="ARBA00004123"/>
    </source>
</evidence>
<dbReference type="InterPro" id="IPR016024">
    <property type="entry name" value="ARM-type_fold"/>
</dbReference>
<feature type="domain" description="Sister chromatid cohesion C-terminal" evidence="14">
    <location>
        <begin position="1795"/>
        <end position="1975"/>
    </location>
</feature>
<evidence type="ECO:0000256" key="12">
    <source>
        <dbReference type="SAM" id="Coils"/>
    </source>
</evidence>
<dbReference type="SUPFAM" id="SSF48371">
    <property type="entry name" value="ARM repeat"/>
    <property type="match status" value="2"/>
</dbReference>
<dbReference type="GO" id="GO:0007420">
    <property type="term" value="P:brain development"/>
    <property type="evidence" value="ECO:0007669"/>
    <property type="project" value="TreeGrafter"/>
</dbReference>
<feature type="region of interest" description="Disordered" evidence="13">
    <location>
        <begin position="2216"/>
        <end position="2258"/>
    </location>
</feature>
<dbReference type="CDD" id="cd23958">
    <property type="entry name" value="SCC2"/>
    <property type="match status" value="1"/>
</dbReference>
<keyword evidence="12" id="KW-0175">Coiled coil</keyword>
<dbReference type="InterPro" id="IPR024986">
    <property type="entry name" value="Nipped-B_C"/>
</dbReference>
<dbReference type="GO" id="GO:0048565">
    <property type="term" value="P:digestive tract development"/>
    <property type="evidence" value="ECO:0007669"/>
    <property type="project" value="UniProtKB-ARBA"/>
</dbReference>
<dbReference type="PANTHER" id="PTHR21704">
    <property type="entry name" value="NIPPED-B-LIKE PROTEIN DELANGIN SCC2-RELATED"/>
    <property type="match status" value="1"/>
</dbReference>
<dbReference type="Pfam" id="PF12830">
    <property type="entry name" value="Nipped-B_C"/>
    <property type="match status" value="1"/>
</dbReference>
<proteinExistence type="inferred from homology"/>
<feature type="region of interest" description="Disordered" evidence="13">
    <location>
        <begin position="327"/>
        <end position="395"/>
    </location>
</feature>
<gene>
    <name evidence="15" type="primary">nipbla</name>
</gene>
<evidence type="ECO:0000256" key="11">
    <source>
        <dbReference type="RuleBase" id="RU364107"/>
    </source>
</evidence>
<evidence type="ECO:0000256" key="4">
    <source>
        <dbReference type="ARBA" id="ARBA00022737"/>
    </source>
</evidence>
<dbReference type="Gene3D" id="1.25.10.10">
    <property type="entry name" value="Leucine-rich Repeat Variant"/>
    <property type="match status" value="2"/>
</dbReference>
<dbReference type="FunFam" id="1.25.10.10:FF:000225">
    <property type="entry name" value="Nipped-B protein"/>
    <property type="match status" value="1"/>
</dbReference>
<dbReference type="GO" id="GO:0035118">
    <property type="term" value="P:embryonic pectoral fin morphogenesis"/>
    <property type="evidence" value="ECO:0007669"/>
    <property type="project" value="UniProtKB-ARBA"/>
</dbReference>
<feature type="region of interest" description="Disordered" evidence="13">
    <location>
        <begin position="552"/>
        <end position="576"/>
    </location>
</feature>
<dbReference type="GO" id="GO:0061775">
    <property type="term" value="F:cohesin loader activity"/>
    <property type="evidence" value="ECO:0007669"/>
    <property type="project" value="InterPro"/>
</dbReference>
<keyword evidence="6" id="KW-0010">Activator</keyword>
<feature type="region of interest" description="Disordered" evidence="13">
    <location>
        <begin position="1207"/>
        <end position="1231"/>
    </location>
</feature>
<accession>A0A8C7NNU5</accession>
<evidence type="ECO:0000256" key="2">
    <source>
        <dbReference type="ARBA" id="ARBA00009252"/>
    </source>
</evidence>
<feature type="compositionally biased region" description="Gly residues" evidence="13">
    <location>
        <begin position="363"/>
        <end position="382"/>
    </location>
</feature>
<keyword evidence="16" id="KW-1185">Reference proteome</keyword>
<organism evidence="15 16">
    <name type="scientific">Oncorhynchus mykiss</name>
    <name type="common">Rainbow trout</name>
    <name type="synonym">Salmo gairdneri</name>
    <dbReference type="NCBI Taxonomy" id="8022"/>
    <lineage>
        <taxon>Eukaryota</taxon>
        <taxon>Metazoa</taxon>
        <taxon>Chordata</taxon>
        <taxon>Craniata</taxon>
        <taxon>Vertebrata</taxon>
        <taxon>Euteleostomi</taxon>
        <taxon>Actinopterygii</taxon>
        <taxon>Neopterygii</taxon>
        <taxon>Teleostei</taxon>
        <taxon>Protacanthopterygii</taxon>
        <taxon>Salmoniformes</taxon>
        <taxon>Salmonidae</taxon>
        <taxon>Salmoninae</taxon>
        <taxon>Oncorhynchus</taxon>
    </lineage>
</organism>